<evidence type="ECO:0000256" key="4">
    <source>
        <dbReference type="ARBA" id="ARBA00023128"/>
    </source>
</evidence>
<protein>
    <recommendedName>
        <fullName evidence="6">Large ribosomal subunit protein uL4m</fullName>
    </recommendedName>
    <alternativeName>
        <fullName evidence="7">39S ribosomal protein L4, mitochondrial</fullName>
    </alternativeName>
</protein>
<evidence type="ECO:0000256" key="7">
    <source>
        <dbReference type="ARBA" id="ARBA00082711"/>
    </source>
</evidence>
<evidence type="ECO:0000256" key="6">
    <source>
        <dbReference type="ARBA" id="ARBA00040565"/>
    </source>
</evidence>
<dbReference type="PANTHER" id="PTHR10746">
    <property type="entry name" value="50S RIBOSOMAL PROTEIN L4"/>
    <property type="match status" value="1"/>
</dbReference>
<evidence type="ECO:0000313" key="9">
    <source>
        <dbReference type="EnsemblMetazoa" id="GAUT022787-PA"/>
    </source>
</evidence>
<keyword evidence="5" id="KW-0687">Ribonucleoprotein</keyword>
<comment type="similarity">
    <text evidence="2">Belongs to the universal ribosomal protein uL4 family.</text>
</comment>
<dbReference type="GO" id="GO:0005840">
    <property type="term" value="C:ribosome"/>
    <property type="evidence" value="ECO:0007669"/>
    <property type="project" value="UniProtKB-KW"/>
</dbReference>
<dbReference type="SUPFAM" id="SSF52166">
    <property type="entry name" value="Ribosomal protein L4"/>
    <property type="match status" value="1"/>
</dbReference>
<evidence type="ECO:0000256" key="8">
    <source>
        <dbReference type="SAM" id="MobiDB-lite"/>
    </source>
</evidence>
<evidence type="ECO:0000256" key="1">
    <source>
        <dbReference type="ARBA" id="ARBA00004173"/>
    </source>
</evidence>
<dbReference type="GO" id="GO:0005743">
    <property type="term" value="C:mitochondrial inner membrane"/>
    <property type="evidence" value="ECO:0007669"/>
    <property type="project" value="UniProtKB-ARBA"/>
</dbReference>
<dbReference type="GO" id="GO:0006412">
    <property type="term" value="P:translation"/>
    <property type="evidence" value="ECO:0007669"/>
    <property type="project" value="InterPro"/>
</dbReference>
<dbReference type="EnsemblMetazoa" id="GAUT022787-RA">
    <property type="protein sequence ID" value="GAUT022787-PA"/>
    <property type="gene ID" value="GAUT022787"/>
</dbReference>
<name>A0A1A9V1H6_GLOAU</name>
<dbReference type="Gene3D" id="3.40.1370.10">
    <property type="match status" value="1"/>
</dbReference>
<evidence type="ECO:0000256" key="5">
    <source>
        <dbReference type="ARBA" id="ARBA00023274"/>
    </source>
</evidence>
<organism evidence="9 10">
    <name type="scientific">Glossina austeni</name>
    <name type="common">Savannah tsetse fly</name>
    <dbReference type="NCBI Taxonomy" id="7395"/>
    <lineage>
        <taxon>Eukaryota</taxon>
        <taxon>Metazoa</taxon>
        <taxon>Ecdysozoa</taxon>
        <taxon>Arthropoda</taxon>
        <taxon>Hexapoda</taxon>
        <taxon>Insecta</taxon>
        <taxon>Pterygota</taxon>
        <taxon>Neoptera</taxon>
        <taxon>Endopterygota</taxon>
        <taxon>Diptera</taxon>
        <taxon>Brachycera</taxon>
        <taxon>Muscomorpha</taxon>
        <taxon>Hippoboscoidea</taxon>
        <taxon>Glossinidae</taxon>
        <taxon>Glossina</taxon>
    </lineage>
</organism>
<proteinExistence type="inferred from homology"/>
<dbReference type="GO" id="GO:0003735">
    <property type="term" value="F:structural constituent of ribosome"/>
    <property type="evidence" value="ECO:0007669"/>
    <property type="project" value="InterPro"/>
</dbReference>
<dbReference type="Proteomes" id="UP000078200">
    <property type="component" value="Unassembled WGS sequence"/>
</dbReference>
<dbReference type="AlphaFoldDB" id="A0A1A9V1H6"/>
<keyword evidence="3" id="KW-0689">Ribosomal protein</keyword>
<reference evidence="9" key="1">
    <citation type="submission" date="2020-05" db="UniProtKB">
        <authorList>
            <consortium name="EnsemblMetazoa"/>
        </authorList>
    </citation>
    <scope>IDENTIFICATION</scope>
    <source>
        <strain evidence="9">TTRI</strain>
    </source>
</reference>
<feature type="region of interest" description="Disordered" evidence="8">
    <location>
        <begin position="128"/>
        <end position="163"/>
    </location>
</feature>
<evidence type="ECO:0000313" key="10">
    <source>
        <dbReference type="Proteomes" id="UP000078200"/>
    </source>
</evidence>
<dbReference type="VEuPathDB" id="VectorBase:GAUT022787"/>
<sequence length="301" mass="34379">MLNFLNKSKSLLPKIRYFTSTSSLRNTAENLPKENETQLTKVTDKTAREAPLILTQSFDTFEPAQVTGCRQVWIENIDDVQERKLGIIELHPDVFATQPRVDVIHENIEWQRKYRFVSFAHSKTRAEVRGGGRKPWPQKGTGRARHGSIRSPLFRGGGRAHGPRSPTTHFYMLPFFKRVMGLTATLSVKLAQDDLHIIKDVEIPSGDHQFLKDLIIERNWGPSVLIVDKEDIFPENICEATSKLGYVNLMPAYSLNTYSMLKHDTLVLTINAVKHIEERLLYQLHRSDSFAKNAPFKLSQG</sequence>
<dbReference type="FunFam" id="3.40.1370.10:FF:000005">
    <property type="entry name" value="39S ribosomal protein L4, mitochondrial"/>
    <property type="match status" value="1"/>
</dbReference>
<evidence type="ECO:0000256" key="2">
    <source>
        <dbReference type="ARBA" id="ARBA00010528"/>
    </source>
</evidence>
<dbReference type="Pfam" id="PF00573">
    <property type="entry name" value="Ribosomal_L4"/>
    <property type="match status" value="1"/>
</dbReference>
<keyword evidence="4" id="KW-0496">Mitochondrion</keyword>
<keyword evidence="10" id="KW-1185">Reference proteome</keyword>
<dbReference type="NCBIfam" id="TIGR03953">
    <property type="entry name" value="rplD_bact"/>
    <property type="match status" value="1"/>
</dbReference>
<dbReference type="STRING" id="7395.A0A1A9V1H6"/>
<dbReference type="InterPro" id="IPR002136">
    <property type="entry name" value="Ribosomal_uL4"/>
</dbReference>
<comment type="subcellular location">
    <subcellularLocation>
        <location evidence="1">Mitochondrion</location>
    </subcellularLocation>
</comment>
<accession>A0A1A9V1H6</accession>
<dbReference type="PANTHER" id="PTHR10746:SF6">
    <property type="entry name" value="LARGE RIBOSOMAL SUBUNIT PROTEIN UL4M"/>
    <property type="match status" value="1"/>
</dbReference>
<dbReference type="GO" id="GO:1990904">
    <property type="term" value="C:ribonucleoprotein complex"/>
    <property type="evidence" value="ECO:0007669"/>
    <property type="project" value="UniProtKB-KW"/>
</dbReference>
<dbReference type="InterPro" id="IPR013005">
    <property type="entry name" value="Ribosomal_uL4-like"/>
</dbReference>
<evidence type="ECO:0000256" key="3">
    <source>
        <dbReference type="ARBA" id="ARBA00022980"/>
    </source>
</evidence>
<dbReference type="InterPro" id="IPR023574">
    <property type="entry name" value="Ribosomal_uL4_dom_sf"/>
</dbReference>